<comment type="caution">
    <text evidence="2">The sequence shown here is derived from an EMBL/GenBank/DDBJ whole genome shotgun (WGS) entry which is preliminary data.</text>
</comment>
<dbReference type="EMBL" id="LFJN01000017">
    <property type="protein sequence ID" value="KPI38888.1"/>
    <property type="molecule type" value="Genomic_DNA"/>
</dbReference>
<proteinExistence type="predicted"/>
<evidence type="ECO:0000313" key="3">
    <source>
        <dbReference type="Proteomes" id="UP000038010"/>
    </source>
</evidence>
<name>A0A0N0NL85_9EURO</name>
<dbReference type="VEuPathDB" id="FungiDB:AB675_5916"/>
<dbReference type="Proteomes" id="UP000038010">
    <property type="component" value="Unassembled WGS sequence"/>
</dbReference>
<protein>
    <recommendedName>
        <fullName evidence="4">Zn(2)-C6 fungal-type domain-containing protein</fullName>
    </recommendedName>
</protein>
<dbReference type="OrthoDB" id="5417895at2759"/>
<dbReference type="STRING" id="1664694.A0A0N0NL85"/>
<dbReference type="PANTHER" id="PTHR35392">
    <property type="entry name" value="ZN(II)2CYS6 TRANSCRIPTION FACTOR (EUROFUNG)-RELATED-RELATED"/>
    <property type="match status" value="1"/>
</dbReference>
<keyword evidence="3" id="KW-1185">Reference proteome</keyword>
<reference evidence="2 3" key="1">
    <citation type="submission" date="2015-06" db="EMBL/GenBank/DDBJ databases">
        <title>Draft genome of the ant-associated black yeast Phialophora attae CBS 131958.</title>
        <authorList>
            <person name="Moreno L.F."/>
            <person name="Stielow B.J."/>
            <person name="de Hoog S."/>
            <person name="Vicente V.A."/>
            <person name="Weiss V.A."/>
            <person name="de Vries M."/>
            <person name="Cruz L.M."/>
            <person name="Souza E.M."/>
        </authorList>
    </citation>
    <scope>NUCLEOTIDE SEQUENCE [LARGE SCALE GENOMIC DNA]</scope>
    <source>
        <strain evidence="2 3">CBS 131958</strain>
    </source>
</reference>
<dbReference type="InterPro" id="IPR052973">
    <property type="entry name" value="Fungal_sec-metab_reg_TF"/>
</dbReference>
<feature type="region of interest" description="Disordered" evidence="1">
    <location>
        <begin position="1"/>
        <end position="20"/>
    </location>
</feature>
<sequence length="480" mass="53589">MNSPPILVYPQPPRPNSTGTLALSAVGRLPPAGRQADPLTAQTALPEWPSDDVDAPSCAGHQQRPLLPSEGLVSVSKGTSESRSLEQRYHKPRRIGQLTKEQRTKARDVRRKGACVRCRVLKKPCTGNTPCDVCVKLINSRFWTQPCRRDRLHEHCAIEAAVLKRAALELALEDDYETSTVRHSGHVQVSLGRIATPVNIHVAWIGEGCQARLVMMRHGKHGGASGIEDDMFDRYIREERSQLLELEQSSMMRKTIRLCLKLAERHGDDLLSLALQRWLASMLLVDKSITLDILSAKHSDADNQLGTDLSLALTSSLRAQVTRILANVVTSRSKELLRKLELRIYSAKKFVFETYLVTLLMLSVAERLVWWCRSVGEMPLVCSEDDTQELLAGGEALAELTDMMIKIRGVVPVLVPGPEGVLTTTSESSEDVKLWLNEIGLTRESLETMMDRPYLVDDHTSMDGRFWARSLYANIRTGLT</sequence>
<feature type="region of interest" description="Disordered" evidence="1">
    <location>
        <begin position="29"/>
        <end position="96"/>
    </location>
</feature>
<gene>
    <name evidence="2" type="ORF">AB675_5916</name>
</gene>
<dbReference type="PANTHER" id="PTHR35392:SF2">
    <property type="entry name" value="ZN(II)2CYS6 TRANSCRIPTION FACTOR (EUROFUNG)"/>
    <property type="match status" value="1"/>
</dbReference>
<dbReference type="RefSeq" id="XP_017998851.1">
    <property type="nucleotide sequence ID" value="XM_018146165.1"/>
</dbReference>
<evidence type="ECO:0008006" key="4">
    <source>
        <dbReference type="Google" id="ProtNLM"/>
    </source>
</evidence>
<evidence type="ECO:0000256" key="1">
    <source>
        <dbReference type="SAM" id="MobiDB-lite"/>
    </source>
</evidence>
<dbReference type="AlphaFoldDB" id="A0A0N0NL85"/>
<accession>A0A0N0NL85</accession>
<organism evidence="2 3">
    <name type="scientific">Cyphellophora attinorum</name>
    <dbReference type="NCBI Taxonomy" id="1664694"/>
    <lineage>
        <taxon>Eukaryota</taxon>
        <taxon>Fungi</taxon>
        <taxon>Dikarya</taxon>
        <taxon>Ascomycota</taxon>
        <taxon>Pezizomycotina</taxon>
        <taxon>Eurotiomycetes</taxon>
        <taxon>Chaetothyriomycetidae</taxon>
        <taxon>Chaetothyriales</taxon>
        <taxon>Cyphellophoraceae</taxon>
        <taxon>Cyphellophora</taxon>
    </lineage>
</organism>
<dbReference type="GeneID" id="28738045"/>
<evidence type="ECO:0000313" key="2">
    <source>
        <dbReference type="EMBL" id="KPI38888.1"/>
    </source>
</evidence>